<dbReference type="KEGG" id="ppla:BBI15_01505"/>
<evidence type="ECO:0000313" key="2">
    <source>
        <dbReference type="Proteomes" id="UP000092650"/>
    </source>
</evidence>
<keyword evidence="2" id="KW-1185">Reference proteome</keyword>
<proteinExistence type="predicted"/>
<dbReference type="EMBL" id="CP016539">
    <property type="protein sequence ID" value="ANU18996.1"/>
    <property type="molecule type" value="Genomic_DNA"/>
</dbReference>
<dbReference type="AlphaFoldDB" id="A0A1C7E5H5"/>
<dbReference type="RefSeq" id="WP_068868760.1">
    <property type="nucleotide sequence ID" value="NZ_CP016539.2"/>
</dbReference>
<name>A0A1C7E5H5_9BACL</name>
<dbReference type="Proteomes" id="UP000092650">
    <property type="component" value="Chromosome"/>
</dbReference>
<protein>
    <submittedName>
        <fullName evidence="1">Uncharacterized protein</fullName>
    </submittedName>
</protein>
<sequence length="61" mass="6622">MSQTFDALKEKISNADMSEAKEIITQVKQAYDDGKIDENEKNELMDLAKSKIGGGGLGGLF</sequence>
<organism evidence="1 2">
    <name type="scientific">Planococcus plakortidis</name>
    <dbReference type="NCBI Taxonomy" id="1038856"/>
    <lineage>
        <taxon>Bacteria</taxon>
        <taxon>Bacillati</taxon>
        <taxon>Bacillota</taxon>
        <taxon>Bacilli</taxon>
        <taxon>Bacillales</taxon>
        <taxon>Caryophanaceae</taxon>
        <taxon>Planococcus</taxon>
    </lineage>
</organism>
<accession>A0A1C7E5H5</accession>
<evidence type="ECO:0000313" key="1">
    <source>
        <dbReference type="EMBL" id="ANU18996.1"/>
    </source>
</evidence>
<dbReference type="STRING" id="1038856.BBI15_01505"/>
<dbReference type="OrthoDB" id="2157499at2"/>
<gene>
    <name evidence="1" type="ORF">BBI15_01505</name>
</gene>
<reference evidence="1" key="1">
    <citation type="submission" date="2016-10" db="EMBL/GenBank/DDBJ databases">
        <authorList>
            <person name="See-Too W.S."/>
        </authorList>
    </citation>
    <scope>NUCLEOTIDE SEQUENCE [LARGE SCALE GENOMIC DNA]</scope>
    <source>
        <strain evidence="1">DSM 23997</strain>
    </source>
</reference>